<comment type="similarity">
    <text evidence="1 2">Belongs to the OprB family.</text>
</comment>
<evidence type="ECO:0000313" key="3">
    <source>
        <dbReference type="EMBL" id="BDU78520.1"/>
    </source>
</evidence>
<dbReference type="Gene3D" id="2.40.160.180">
    <property type="entry name" value="Carbohydrate-selective porin OprB"/>
    <property type="match status" value="1"/>
</dbReference>
<dbReference type="InterPro" id="IPR038673">
    <property type="entry name" value="OprB_sf"/>
</dbReference>
<name>A0AA48GZK3_9BACT</name>
<feature type="signal peptide" evidence="2">
    <location>
        <begin position="1"/>
        <end position="29"/>
    </location>
</feature>
<protein>
    <recommendedName>
        <fullName evidence="5">Porin</fullName>
    </recommendedName>
</protein>
<accession>A0AA48GZK3</accession>
<gene>
    <name evidence="3" type="ORF">METESE_34780</name>
</gene>
<reference evidence="3" key="1">
    <citation type="journal article" date="2023" name="Int. J. Syst. Evol. Microbiol.">
        <title>Mesoterricola silvestris gen. nov., sp. nov., Mesoterricola sediminis sp. nov., Geothrix oryzae sp. nov., Geothrix edaphica sp. nov., Geothrix rubra sp. nov., and Geothrix limicola sp. nov., six novel members of Acidobacteriota isolated from soils.</title>
        <authorList>
            <person name="Itoh H."/>
            <person name="Sugisawa Y."/>
            <person name="Mise K."/>
            <person name="Xu Z."/>
            <person name="Kuniyasu M."/>
            <person name="Ushijima N."/>
            <person name="Kawano K."/>
            <person name="Kobayashi E."/>
            <person name="Shiratori Y."/>
            <person name="Masuda Y."/>
            <person name="Senoo K."/>
        </authorList>
    </citation>
    <scope>NUCLEOTIDE SEQUENCE</scope>
    <source>
        <strain evidence="3">W786</strain>
    </source>
</reference>
<evidence type="ECO:0008006" key="5">
    <source>
        <dbReference type="Google" id="ProtNLM"/>
    </source>
</evidence>
<proteinExistence type="inferred from homology"/>
<dbReference type="KEGG" id="msea:METESE_34780"/>
<evidence type="ECO:0000256" key="2">
    <source>
        <dbReference type="RuleBase" id="RU363072"/>
    </source>
</evidence>
<feature type="chain" id="PRO_5041489329" description="Porin" evidence="2">
    <location>
        <begin position="30"/>
        <end position="442"/>
    </location>
</feature>
<organism evidence="3 4">
    <name type="scientific">Mesoterricola sediminis</name>
    <dbReference type="NCBI Taxonomy" id="2927980"/>
    <lineage>
        <taxon>Bacteria</taxon>
        <taxon>Pseudomonadati</taxon>
        <taxon>Acidobacteriota</taxon>
        <taxon>Holophagae</taxon>
        <taxon>Holophagales</taxon>
        <taxon>Holophagaceae</taxon>
        <taxon>Mesoterricola</taxon>
    </lineage>
</organism>
<dbReference type="AlphaFoldDB" id="A0AA48GZK3"/>
<dbReference type="GO" id="GO:0015288">
    <property type="term" value="F:porin activity"/>
    <property type="evidence" value="ECO:0007669"/>
    <property type="project" value="InterPro"/>
</dbReference>
<dbReference type="GO" id="GO:0016020">
    <property type="term" value="C:membrane"/>
    <property type="evidence" value="ECO:0007669"/>
    <property type="project" value="InterPro"/>
</dbReference>
<dbReference type="Pfam" id="PF04966">
    <property type="entry name" value="OprB"/>
    <property type="match status" value="1"/>
</dbReference>
<sequence>MRRTFLRRALPRAFAGLLALSLPTPRLRAADDPGATLFVHGQTTYVLQGHGAFPSPYAGPASFASRREVAGSFSATLCLGWRPWTGGEVVVTPELLGGKGDSRVQGLAGAPNGEIYRVSDPKVAPNLSRVFLRQTWALPGAGAREAEGGPLAFGGSRHSRRLTLTAGKMAMNDLFDLNGWAGDPRTAFLNWSFMDTAAWDYPADTRGYSWGLVAEVAWEAWSVRLGSFLEPRAANQMAFDHQVSRAHGDVLEVGREHRWGDLPGRVAVLVFANHARMGVYRDALALTPPAVDATRAPGRTKSGAGLNVEQDLAEGTGVFLRAGWNDGRTESWAFTEADRSLAAGLSAAGKAWHRPQDRLGVAFAANGLSRDHAAYLAQGGQGFLLGDGRLAEGAERILEAFYAVALAPGITVTGDAQRLWNPGMNRARGPVQVFALRVHGAF</sequence>
<dbReference type="Proteomes" id="UP001228113">
    <property type="component" value="Chromosome"/>
</dbReference>
<keyword evidence="2" id="KW-0732">Signal</keyword>
<dbReference type="RefSeq" id="WP_316410726.1">
    <property type="nucleotide sequence ID" value="NZ_AP027081.1"/>
</dbReference>
<dbReference type="InterPro" id="IPR007049">
    <property type="entry name" value="Carb-sel_porin_OprB"/>
</dbReference>
<keyword evidence="4" id="KW-1185">Reference proteome</keyword>
<evidence type="ECO:0000256" key="1">
    <source>
        <dbReference type="ARBA" id="ARBA00008769"/>
    </source>
</evidence>
<dbReference type="EMBL" id="AP027081">
    <property type="protein sequence ID" value="BDU78520.1"/>
    <property type="molecule type" value="Genomic_DNA"/>
</dbReference>
<evidence type="ECO:0000313" key="4">
    <source>
        <dbReference type="Proteomes" id="UP001228113"/>
    </source>
</evidence>
<dbReference type="GO" id="GO:0008643">
    <property type="term" value="P:carbohydrate transport"/>
    <property type="evidence" value="ECO:0007669"/>
    <property type="project" value="InterPro"/>
</dbReference>